<dbReference type="EMBL" id="CM037152">
    <property type="protein sequence ID" value="KAH7834552.1"/>
    <property type="molecule type" value="Genomic_DNA"/>
</dbReference>
<name>A0ACB7X1C2_9ERIC</name>
<organism evidence="1 2">
    <name type="scientific">Vaccinium darrowii</name>
    <dbReference type="NCBI Taxonomy" id="229202"/>
    <lineage>
        <taxon>Eukaryota</taxon>
        <taxon>Viridiplantae</taxon>
        <taxon>Streptophyta</taxon>
        <taxon>Embryophyta</taxon>
        <taxon>Tracheophyta</taxon>
        <taxon>Spermatophyta</taxon>
        <taxon>Magnoliopsida</taxon>
        <taxon>eudicotyledons</taxon>
        <taxon>Gunneridae</taxon>
        <taxon>Pentapetalae</taxon>
        <taxon>asterids</taxon>
        <taxon>Ericales</taxon>
        <taxon>Ericaceae</taxon>
        <taxon>Vaccinioideae</taxon>
        <taxon>Vaccinieae</taxon>
        <taxon>Vaccinium</taxon>
    </lineage>
</organism>
<reference evidence="1 2" key="1">
    <citation type="journal article" date="2021" name="Hortic Res">
        <title>High-quality reference genome and annotation aids understanding of berry development for evergreen blueberry (Vaccinium darrowii).</title>
        <authorList>
            <person name="Yu J."/>
            <person name="Hulse-Kemp A.M."/>
            <person name="Babiker E."/>
            <person name="Staton M."/>
        </authorList>
    </citation>
    <scope>NUCLEOTIDE SEQUENCE [LARGE SCALE GENOMIC DNA]</scope>
    <source>
        <strain evidence="2">cv. NJ 8807/NJ 8810</strain>
        <tissue evidence="1">Young leaf</tissue>
    </source>
</reference>
<dbReference type="Proteomes" id="UP000828048">
    <property type="component" value="Chromosome 2"/>
</dbReference>
<gene>
    <name evidence="1" type="ORF">Vadar_017322</name>
</gene>
<proteinExistence type="predicted"/>
<sequence>MGTRPSEVSAISADTSSICRGIGKVEANSGREIGRFPYWTSLRQHFDPDAPFFAPGNIERELLAKQIMDARENQ</sequence>
<comment type="caution">
    <text evidence="1">The sequence shown here is derived from an EMBL/GenBank/DDBJ whole genome shotgun (WGS) entry which is preliminary data.</text>
</comment>
<keyword evidence="2" id="KW-1185">Reference proteome</keyword>
<accession>A0ACB7X1C2</accession>
<evidence type="ECO:0000313" key="2">
    <source>
        <dbReference type="Proteomes" id="UP000828048"/>
    </source>
</evidence>
<evidence type="ECO:0000313" key="1">
    <source>
        <dbReference type="EMBL" id="KAH7834552.1"/>
    </source>
</evidence>
<protein>
    <submittedName>
        <fullName evidence="1">Uncharacterized protein</fullName>
    </submittedName>
</protein>